<comment type="caution">
    <text evidence="5">The sequence shown here is derived from an EMBL/GenBank/DDBJ whole genome shotgun (WGS) entry which is preliminary data.</text>
</comment>
<dbReference type="Pfam" id="PF00293">
    <property type="entry name" value="NUDIX"/>
    <property type="match status" value="1"/>
</dbReference>
<dbReference type="InterPro" id="IPR020084">
    <property type="entry name" value="NUDIX_hydrolase_CS"/>
</dbReference>
<reference evidence="5 6" key="1">
    <citation type="journal article" date="2015" name="Nature">
        <title>rRNA introns, odd ribosomes, and small enigmatic genomes across a large radiation of phyla.</title>
        <authorList>
            <person name="Brown C.T."/>
            <person name="Hug L.A."/>
            <person name="Thomas B.C."/>
            <person name="Sharon I."/>
            <person name="Castelle C.J."/>
            <person name="Singh A."/>
            <person name="Wilkins M.J."/>
            <person name="Williams K.H."/>
            <person name="Banfield J.F."/>
        </authorList>
    </citation>
    <scope>NUCLEOTIDE SEQUENCE [LARGE SCALE GENOMIC DNA]</scope>
</reference>
<feature type="domain" description="Nudix hydrolase" evidence="4">
    <location>
        <begin position="9"/>
        <end position="138"/>
    </location>
</feature>
<dbReference type="CDD" id="cd02883">
    <property type="entry name" value="NUDIX_Hydrolase"/>
    <property type="match status" value="1"/>
</dbReference>
<comment type="similarity">
    <text evidence="3">Belongs to the Nudix hydrolase family.</text>
</comment>
<evidence type="ECO:0000259" key="4">
    <source>
        <dbReference type="PROSITE" id="PS51462"/>
    </source>
</evidence>
<evidence type="ECO:0000256" key="1">
    <source>
        <dbReference type="ARBA" id="ARBA00001946"/>
    </source>
</evidence>
<evidence type="ECO:0000256" key="2">
    <source>
        <dbReference type="ARBA" id="ARBA00022801"/>
    </source>
</evidence>
<dbReference type="InterPro" id="IPR015797">
    <property type="entry name" value="NUDIX_hydrolase-like_dom_sf"/>
</dbReference>
<dbReference type="InterPro" id="IPR000086">
    <property type="entry name" value="NUDIX_hydrolase_dom"/>
</dbReference>
<dbReference type="EMBL" id="LCKT01000006">
    <property type="protein sequence ID" value="KKU04890.1"/>
    <property type="molecule type" value="Genomic_DNA"/>
</dbReference>
<dbReference type="InterPro" id="IPR020476">
    <property type="entry name" value="Nudix_hydrolase"/>
</dbReference>
<dbReference type="SUPFAM" id="SSF55811">
    <property type="entry name" value="Nudix"/>
    <property type="match status" value="1"/>
</dbReference>
<keyword evidence="2 3" id="KW-0378">Hydrolase</keyword>
<evidence type="ECO:0000256" key="3">
    <source>
        <dbReference type="RuleBase" id="RU003476"/>
    </source>
</evidence>
<dbReference type="PROSITE" id="PS51462">
    <property type="entry name" value="NUDIX"/>
    <property type="match status" value="1"/>
</dbReference>
<dbReference type="GO" id="GO:0016787">
    <property type="term" value="F:hydrolase activity"/>
    <property type="evidence" value="ECO:0007669"/>
    <property type="project" value="UniProtKB-KW"/>
</dbReference>
<comment type="cofactor">
    <cofactor evidence="1">
        <name>Mg(2+)</name>
        <dbReference type="ChEBI" id="CHEBI:18420"/>
    </cofactor>
</comment>
<protein>
    <submittedName>
        <fullName evidence="5">MutT-family protein</fullName>
    </submittedName>
</protein>
<dbReference type="AlphaFoldDB" id="A0A0G1Q8F6"/>
<gene>
    <name evidence="5" type="ORF">UX06_C0006G0006</name>
</gene>
<proteinExistence type="inferred from homology"/>
<dbReference type="PANTHER" id="PTHR43046">
    <property type="entry name" value="GDP-MANNOSE MANNOSYL HYDROLASE"/>
    <property type="match status" value="1"/>
</dbReference>
<dbReference type="Proteomes" id="UP000034696">
    <property type="component" value="Unassembled WGS sequence"/>
</dbReference>
<dbReference type="Gene3D" id="3.90.79.10">
    <property type="entry name" value="Nucleoside Triphosphate Pyrophosphohydrolase"/>
    <property type="match status" value="1"/>
</dbReference>
<name>A0A0G1Q8F6_9BACT</name>
<dbReference type="PRINTS" id="PR00502">
    <property type="entry name" value="NUDIXFAMILY"/>
</dbReference>
<dbReference type="PROSITE" id="PS00893">
    <property type="entry name" value="NUDIX_BOX"/>
    <property type="match status" value="1"/>
</dbReference>
<evidence type="ECO:0000313" key="5">
    <source>
        <dbReference type="EMBL" id="KKU04890.1"/>
    </source>
</evidence>
<evidence type="ECO:0000313" key="6">
    <source>
        <dbReference type="Proteomes" id="UP000034696"/>
    </source>
</evidence>
<sequence>MENQLSKIGDKTTCPVAIIIKKEKVLMGLRHYTPDKWKTISVWTIPGGRCDSGETLENTLRREVEEETGINDLKILKYLGEVSGSKSGDIVPLFVCNTEQEARLIEPEKFSEWRWFSIKEYPENFINPAALNLIKKYLVNENK</sequence>
<accession>A0A0G1Q8F6</accession>
<dbReference type="PANTHER" id="PTHR43046:SF14">
    <property type="entry name" value="MUTT_NUDIX FAMILY PROTEIN"/>
    <property type="match status" value="1"/>
</dbReference>
<organism evidence="5 6">
    <name type="scientific">Candidatus Giovannonibacteria bacterium GW2011_GWA2_45_21</name>
    <dbReference type="NCBI Taxonomy" id="1618649"/>
    <lineage>
        <taxon>Bacteria</taxon>
        <taxon>Candidatus Giovannoniibacteriota</taxon>
    </lineage>
</organism>